<evidence type="ECO:0000313" key="6">
    <source>
        <dbReference type="EMBL" id="CEK66581.1"/>
    </source>
</evidence>
<dbReference type="PANTHER" id="PTHR14514:SF2">
    <property type="entry name" value="A-KINASE ANCHOR PROTEIN 6"/>
    <property type="match status" value="1"/>
</dbReference>
<comment type="subcellular location">
    <subcellularLocation>
        <location evidence="1">Endomembrane system</location>
    </subcellularLocation>
</comment>
<sequence length="283" mass="32836">TDADGSRKVMLTALNNRWDSLQLRVTEIMKKLRHSSSIREDFDATLLSLTTWLTEVDTQLINLQHPTKLDLQTKLAEIRRIEDEVHTKRYRMKYLDQAGVYLIQKGDSQEALRVQRELDEFRAFCKMVLGRVVTTQLQIEHMALAEADDISTKYSSEDRHYQLAADQQRKLQNIQTSYNNKKQASDQQKYLKESSPESPPAMHRSNAYSIRRSMSPLRVVPSLASRDESKYQRSESPSYLRSRSPTQKTIRSASPQAKNVRRQNTSHLSRDVMDGKRYDITSL</sequence>
<gene>
    <name evidence="6" type="primary">ORF59374</name>
</gene>
<feature type="non-terminal residue" evidence="6">
    <location>
        <position position="1"/>
    </location>
</feature>
<keyword evidence="3" id="KW-0677">Repeat</keyword>
<feature type="compositionally biased region" description="Basic and acidic residues" evidence="5">
    <location>
        <begin position="268"/>
        <end position="283"/>
    </location>
</feature>
<evidence type="ECO:0000256" key="3">
    <source>
        <dbReference type="ARBA" id="ARBA00022737"/>
    </source>
</evidence>
<feature type="compositionally biased region" description="Polar residues" evidence="5">
    <location>
        <begin position="234"/>
        <end position="267"/>
    </location>
</feature>
<dbReference type="SUPFAM" id="SSF46966">
    <property type="entry name" value="Spectrin repeat"/>
    <property type="match status" value="1"/>
</dbReference>
<evidence type="ECO:0000256" key="4">
    <source>
        <dbReference type="ARBA" id="ARBA00023136"/>
    </source>
</evidence>
<organism evidence="6">
    <name type="scientific">Arion vulgaris</name>
    <dbReference type="NCBI Taxonomy" id="1028688"/>
    <lineage>
        <taxon>Eukaryota</taxon>
        <taxon>Metazoa</taxon>
        <taxon>Spiralia</taxon>
        <taxon>Lophotrochozoa</taxon>
        <taxon>Mollusca</taxon>
        <taxon>Gastropoda</taxon>
        <taxon>Heterobranchia</taxon>
        <taxon>Euthyneura</taxon>
        <taxon>Panpulmonata</taxon>
        <taxon>Eupulmonata</taxon>
        <taxon>Stylommatophora</taxon>
        <taxon>Helicina</taxon>
        <taxon>Arionoidea</taxon>
        <taxon>Arionidae</taxon>
        <taxon>Arion</taxon>
    </lineage>
</organism>
<dbReference type="Gene3D" id="1.20.58.60">
    <property type="match status" value="1"/>
</dbReference>
<proteinExistence type="predicted"/>
<feature type="region of interest" description="Disordered" evidence="5">
    <location>
        <begin position="177"/>
        <end position="283"/>
    </location>
</feature>
<reference evidence="6" key="1">
    <citation type="submission" date="2014-12" db="EMBL/GenBank/DDBJ databases">
        <title>Insight into the proteome of Arion vulgaris.</title>
        <authorList>
            <person name="Aradska J."/>
            <person name="Bulat T."/>
            <person name="Smidak R."/>
            <person name="Sarate P."/>
            <person name="Gangsoo J."/>
            <person name="Sialana F."/>
            <person name="Bilban M."/>
            <person name="Lubec G."/>
        </authorList>
    </citation>
    <scope>NUCLEOTIDE SEQUENCE</scope>
    <source>
        <tissue evidence="6">Skin</tissue>
    </source>
</reference>
<dbReference type="AlphaFoldDB" id="A0A0B6ZFG3"/>
<name>A0A0B6ZFG3_9EUPU</name>
<protein>
    <submittedName>
        <fullName evidence="6">Uncharacterized protein</fullName>
    </submittedName>
</protein>
<feature type="non-terminal residue" evidence="6">
    <location>
        <position position="283"/>
    </location>
</feature>
<feature type="compositionally biased region" description="Polar residues" evidence="5">
    <location>
        <begin position="177"/>
        <end position="188"/>
    </location>
</feature>
<dbReference type="PANTHER" id="PTHR14514">
    <property type="entry name" value="PKA ANCHORING PROTEIN"/>
    <property type="match status" value="1"/>
</dbReference>
<accession>A0A0B6ZFG3</accession>
<keyword evidence="2" id="KW-0597">Phosphoprotein</keyword>
<dbReference type="EMBL" id="HACG01019716">
    <property type="protein sequence ID" value="CEK66581.1"/>
    <property type="molecule type" value="Transcribed_RNA"/>
</dbReference>
<evidence type="ECO:0000256" key="5">
    <source>
        <dbReference type="SAM" id="MobiDB-lite"/>
    </source>
</evidence>
<evidence type="ECO:0000256" key="1">
    <source>
        <dbReference type="ARBA" id="ARBA00004308"/>
    </source>
</evidence>
<evidence type="ECO:0000256" key="2">
    <source>
        <dbReference type="ARBA" id="ARBA00022553"/>
    </source>
</evidence>
<keyword evidence="4" id="KW-0472">Membrane</keyword>